<dbReference type="PANTHER" id="PTHR21340">
    <property type="entry name" value="DIADENOSINE 5,5-P1,P4-TETRAPHOSPHATE PYROPHOSPHOHYDROLASE MUTT"/>
    <property type="match status" value="1"/>
</dbReference>
<evidence type="ECO:0000313" key="5">
    <source>
        <dbReference type="Proteomes" id="UP000249842"/>
    </source>
</evidence>
<dbReference type="RefSeq" id="WP_111456165.1">
    <property type="nucleotide sequence ID" value="NZ_QFYP01000001.1"/>
</dbReference>
<dbReference type="PANTHER" id="PTHR21340:SF0">
    <property type="entry name" value="BIS(5'-NUCLEOSYL)-TETRAPHOSPHATASE [ASYMMETRICAL]"/>
    <property type="match status" value="1"/>
</dbReference>
<dbReference type="EMBL" id="QFYP01000001">
    <property type="protein sequence ID" value="RAK58872.1"/>
    <property type="molecule type" value="Genomic_DNA"/>
</dbReference>
<dbReference type="InterPro" id="IPR015797">
    <property type="entry name" value="NUDIX_hydrolase-like_dom_sf"/>
</dbReference>
<keyword evidence="5" id="KW-1185">Reference proteome</keyword>
<evidence type="ECO:0000256" key="1">
    <source>
        <dbReference type="ARBA" id="ARBA00001946"/>
    </source>
</evidence>
<reference evidence="5" key="1">
    <citation type="submission" date="2018-05" db="EMBL/GenBank/DDBJ databases">
        <authorList>
            <person name="Li X."/>
        </authorList>
    </citation>
    <scope>NUCLEOTIDE SEQUENCE [LARGE SCALE GENOMIC DNA]</scope>
    <source>
        <strain evidence="5">HKS-05</strain>
    </source>
</reference>
<proteinExistence type="predicted"/>
<accession>A0A328AUP1</accession>
<dbReference type="PROSITE" id="PS51462">
    <property type="entry name" value="NUDIX"/>
    <property type="match status" value="1"/>
</dbReference>
<evidence type="ECO:0000313" key="4">
    <source>
        <dbReference type="EMBL" id="RAK58872.1"/>
    </source>
</evidence>
<sequence length="155" mass="16969">MSAPVSAGVLVWRRGAEGPQVLLVHPGGPFWRGKDAAAWSIPKGLVEADEDNRAAAVREFAEEVGQPVAGDFVELTPCRTPGGKWVHAWLVEADLDLTALRSNTFELEWPKGSGRMQAFPEVDQAAYFTAEEARARIHKGQRPILEEALRRIAEG</sequence>
<name>A0A328AUP1_9CAUL</name>
<dbReference type="GO" id="GO:0006754">
    <property type="term" value="P:ATP biosynthetic process"/>
    <property type="evidence" value="ECO:0007669"/>
    <property type="project" value="TreeGrafter"/>
</dbReference>
<dbReference type="CDD" id="cd04662">
    <property type="entry name" value="NUDIX_Hydrolase"/>
    <property type="match status" value="1"/>
</dbReference>
<dbReference type="InterPro" id="IPR000086">
    <property type="entry name" value="NUDIX_hydrolase_dom"/>
</dbReference>
<comment type="caution">
    <text evidence="4">The sequence shown here is derived from an EMBL/GenBank/DDBJ whole genome shotgun (WGS) entry which is preliminary data.</text>
</comment>
<organism evidence="4 5">
    <name type="scientific">Phenylobacterium hankyongense</name>
    <dbReference type="NCBI Taxonomy" id="1813876"/>
    <lineage>
        <taxon>Bacteria</taxon>
        <taxon>Pseudomonadati</taxon>
        <taxon>Pseudomonadota</taxon>
        <taxon>Alphaproteobacteria</taxon>
        <taxon>Caulobacterales</taxon>
        <taxon>Caulobacteraceae</taxon>
        <taxon>Phenylobacterium</taxon>
    </lineage>
</organism>
<dbReference type="AlphaFoldDB" id="A0A328AUP1"/>
<protein>
    <submittedName>
        <fullName evidence="4">NUDIX hydrolase</fullName>
    </submittedName>
</protein>
<comment type="cofactor">
    <cofactor evidence="1">
        <name>Mg(2+)</name>
        <dbReference type="ChEBI" id="CHEBI:18420"/>
    </cofactor>
</comment>
<dbReference type="Proteomes" id="UP000249842">
    <property type="component" value="Unassembled WGS sequence"/>
</dbReference>
<evidence type="ECO:0000256" key="2">
    <source>
        <dbReference type="ARBA" id="ARBA00022801"/>
    </source>
</evidence>
<dbReference type="InterPro" id="IPR020084">
    <property type="entry name" value="NUDIX_hydrolase_CS"/>
</dbReference>
<keyword evidence="2 4" id="KW-0378">Hydrolase</keyword>
<dbReference type="SUPFAM" id="SSF55811">
    <property type="entry name" value="Nudix"/>
    <property type="match status" value="1"/>
</dbReference>
<dbReference type="PROSITE" id="PS00893">
    <property type="entry name" value="NUDIX_BOX"/>
    <property type="match status" value="1"/>
</dbReference>
<dbReference type="GO" id="GO:0006167">
    <property type="term" value="P:AMP biosynthetic process"/>
    <property type="evidence" value="ECO:0007669"/>
    <property type="project" value="TreeGrafter"/>
</dbReference>
<dbReference type="InterPro" id="IPR051325">
    <property type="entry name" value="Nudix_hydrolase_domain"/>
</dbReference>
<gene>
    <name evidence="4" type="ORF">DJ021_03175</name>
</gene>
<dbReference type="GO" id="GO:0004081">
    <property type="term" value="F:bis(5'-nucleosyl)-tetraphosphatase (asymmetrical) activity"/>
    <property type="evidence" value="ECO:0007669"/>
    <property type="project" value="TreeGrafter"/>
</dbReference>
<feature type="domain" description="Nudix hydrolase" evidence="3">
    <location>
        <begin position="2"/>
        <end position="150"/>
    </location>
</feature>
<dbReference type="OrthoDB" id="954553at2"/>
<dbReference type="Pfam" id="PF00293">
    <property type="entry name" value="NUDIX"/>
    <property type="match status" value="1"/>
</dbReference>
<dbReference type="Gene3D" id="3.90.79.10">
    <property type="entry name" value="Nucleoside Triphosphate Pyrophosphohydrolase"/>
    <property type="match status" value="1"/>
</dbReference>
<evidence type="ECO:0000259" key="3">
    <source>
        <dbReference type="PROSITE" id="PS51462"/>
    </source>
</evidence>